<dbReference type="Pfam" id="PF00892">
    <property type="entry name" value="EamA"/>
    <property type="match status" value="2"/>
</dbReference>
<dbReference type="PANTHER" id="PTHR22911">
    <property type="entry name" value="ACYL-MALONYL CONDENSING ENZYME-RELATED"/>
    <property type="match status" value="1"/>
</dbReference>
<keyword evidence="3" id="KW-0813">Transport</keyword>
<feature type="transmembrane region" description="Helical" evidence="8">
    <location>
        <begin position="168"/>
        <end position="186"/>
    </location>
</feature>
<evidence type="ECO:0000256" key="7">
    <source>
        <dbReference type="ARBA" id="ARBA00023136"/>
    </source>
</evidence>
<evidence type="ECO:0000256" key="3">
    <source>
        <dbReference type="ARBA" id="ARBA00022448"/>
    </source>
</evidence>
<dbReference type="AlphaFoldDB" id="A0A7K0BY06"/>
<evidence type="ECO:0000256" key="4">
    <source>
        <dbReference type="ARBA" id="ARBA00022475"/>
    </source>
</evidence>
<comment type="caution">
    <text evidence="10">The sequence shown here is derived from an EMBL/GenBank/DDBJ whole genome shotgun (WGS) entry which is preliminary data.</text>
</comment>
<keyword evidence="11" id="KW-1185">Reference proteome</keyword>
<feature type="transmembrane region" description="Helical" evidence="8">
    <location>
        <begin position="62"/>
        <end position="81"/>
    </location>
</feature>
<dbReference type="NCBIfam" id="TIGR00688">
    <property type="entry name" value="rarD"/>
    <property type="match status" value="1"/>
</dbReference>
<feature type="domain" description="EamA" evidence="9">
    <location>
        <begin position="142"/>
        <end position="273"/>
    </location>
</feature>
<dbReference type="EMBL" id="WEGH01000002">
    <property type="protein sequence ID" value="MQY06063.1"/>
    <property type="molecule type" value="Genomic_DNA"/>
</dbReference>
<dbReference type="InterPro" id="IPR004626">
    <property type="entry name" value="RarD"/>
</dbReference>
<proteinExistence type="inferred from homology"/>
<feature type="transmembrane region" description="Helical" evidence="8">
    <location>
        <begin position="256"/>
        <end position="274"/>
    </location>
</feature>
<evidence type="ECO:0000313" key="10">
    <source>
        <dbReference type="EMBL" id="MQY06063.1"/>
    </source>
</evidence>
<feature type="transmembrane region" description="Helical" evidence="8">
    <location>
        <begin position="30"/>
        <end position="50"/>
    </location>
</feature>
<dbReference type="GO" id="GO:0005886">
    <property type="term" value="C:plasma membrane"/>
    <property type="evidence" value="ECO:0007669"/>
    <property type="project" value="UniProtKB-SubCell"/>
</dbReference>
<keyword evidence="7 8" id="KW-0472">Membrane</keyword>
<feature type="domain" description="EamA" evidence="9">
    <location>
        <begin position="4"/>
        <end position="133"/>
    </location>
</feature>
<feature type="transmembrane region" description="Helical" evidence="8">
    <location>
        <begin position="140"/>
        <end position="156"/>
    </location>
</feature>
<dbReference type="OrthoDB" id="369870at2"/>
<comment type="subcellular location">
    <subcellularLocation>
        <location evidence="1">Cell membrane</location>
        <topology evidence="1">Multi-pass membrane protein</topology>
    </subcellularLocation>
</comment>
<accession>A0A7K0BY06</accession>
<evidence type="ECO:0000256" key="8">
    <source>
        <dbReference type="SAM" id="Phobius"/>
    </source>
</evidence>
<protein>
    <submittedName>
        <fullName evidence="10">Protein RarD</fullName>
    </submittedName>
</protein>
<dbReference type="InterPro" id="IPR000620">
    <property type="entry name" value="EamA_dom"/>
</dbReference>
<dbReference type="PANTHER" id="PTHR22911:SF137">
    <property type="entry name" value="SOLUTE CARRIER FAMILY 35 MEMBER G2-RELATED"/>
    <property type="match status" value="1"/>
</dbReference>
<reference evidence="10 11" key="1">
    <citation type="submission" date="2019-10" db="EMBL/GenBank/DDBJ databases">
        <title>Actinomadura rubteroloni sp. nov. and Actinomadura macrotermitis sp. nov., isolated from the gut of fungus growing-termite Macrotermes natalensis.</title>
        <authorList>
            <person name="Benndorf R."/>
            <person name="Martin K."/>
            <person name="Kuefner M."/>
            <person name="De Beer W."/>
            <person name="Kaster A.-K."/>
            <person name="Vollmers J."/>
            <person name="Poulsen M."/>
            <person name="Beemelmanns C."/>
        </authorList>
    </citation>
    <scope>NUCLEOTIDE SEQUENCE [LARGE SCALE GENOMIC DNA]</scope>
    <source>
        <strain evidence="10 11">RB68</strain>
    </source>
</reference>
<organism evidence="10 11">
    <name type="scientific">Actinomadura macrotermitis</name>
    <dbReference type="NCBI Taxonomy" id="2585200"/>
    <lineage>
        <taxon>Bacteria</taxon>
        <taxon>Bacillati</taxon>
        <taxon>Actinomycetota</taxon>
        <taxon>Actinomycetes</taxon>
        <taxon>Streptosporangiales</taxon>
        <taxon>Thermomonosporaceae</taxon>
        <taxon>Actinomadura</taxon>
    </lineage>
</organism>
<keyword evidence="6 8" id="KW-1133">Transmembrane helix</keyword>
<feature type="transmembrane region" description="Helical" evidence="8">
    <location>
        <begin position="93"/>
        <end position="110"/>
    </location>
</feature>
<feature type="transmembrane region" description="Helical" evidence="8">
    <location>
        <begin position="231"/>
        <end position="250"/>
    </location>
</feature>
<evidence type="ECO:0000313" key="11">
    <source>
        <dbReference type="Proteomes" id="UP000487268"/>
    </source>
</evidence>
<feature type="transmembrane region" description="Helical" evidence="8">
    <location>
        <begin position="117"/>
        <end position="134"/>
    </location>
</feature>
<dbReference type="InterPro" id="IPR037185">
    <property type="entry name" value="EmrE-like"/>
</dbReference>
<gene>
    <name evidence="10" type="primary">rarD</name>
    <name evidence="10" type="ORF">ACRB68_41430</name>
</gene>
<dbReference type="Proteomes" id="UP000487268">
    <property type="component" value="Unassembled WGS sequence"/>
</dbReference>
<evidence type="ECO:0000256" key="1">
    <source>
        <dbReference type="ARBA" id="ARBA00004651"/>
    </source>
</evidence>
<dbReference type="SUPFAM" id="SSF103481">
    <property type="entry name" value="Multidrug resistance efflux transporter EmrE"/>
    <property type="match status" value="2"/>
</dbReference>
<comment type="similarity">
    <text evidence="2">Belongs to the EamA transporter family.</text>
</comment>
<keyword evidence="5 8" id="KW-0812">Transmembrane</keyword>
<evidence type="ECO:0000256" key="5">
    <source>
        <dbReference type="ARBA" id="ARBA00022692"/>
    </source>
</evidence>
<sequence length="297" mass="32019">MVFGFAAYGLWGLFPLYWPLLKPAGALEILAHRIMWSLVAVLVVLSLRRHWGWVRALTRRQVGLLAAAAVGISLNWGVYIFAVNTGHTIEAALGYFINPLISVLFGVLVFRERLRPWQWAAVGLGTAAVLVLTVDYGRPPWIALVLAFSFGTYGLVKKFVNMPSAEGLTVETAVMFLPALGLALVLQLRGDAAFGHAGAGNALLLVGAGVVTAIPLLLFNAAAVRIPMSTIGMLQYLTPVLQFLIGLLVHHEAMPASRWTGFVLVWLALVLLTADGLRAGRRARRAARVPVVPETAG</sequence>
<evidence type="ECO:0000256" key="2">
    <source>
        <dbReference type="ARBA" id="ARBA00007362"/>
    </source>
</evidence>
<keyword evidence="4" id="KW-1003">Cell membrane</keyword>
<evidence type="ECO:0000256" key="6">
    <source>
        <dbReference type="ARBA" id="ARBA00022989"/>
    </source>
</evidence>
<feature type="transmembrane region" description="Helical" evidence="8">
    <location>
        <begin position="198"/>
        <end position="219"/>
    </location>
</feature>
<name>A0A7K0BY06_9ACTN</name>
<dbReference type="RefSeq" id="WP_153534459.1">
    <property type="nucleotide sequence ID" value="NZ_WEGH01000002.1"/>
</dbReference>
<evidence type="ECO:0000259" key="9">
    <source>
        <dbReference type="Pfam" id="PF00892"/>
    </source>
</evidence>